<dbReference type="CDD" id="cd02024">
    <property type="entry name" value="NRK1"/>
    <property type="match status" value="1"/>
</dbReference>
<comment type="caution">
    <text evidence="1">The sequence shown here is derived from an EMBL/GenBank/DDBJ whole genome shotgun (WGS) entry which is preliminary data.</text>
</comment>
<evidence type="ECO:0000313" key="1">
    <source>
        <dbReference type="EMBL" id="KKA30822.1"/>
    </source>
</evidence>
<dbReference type="Gene3D" id="3.40.50.300">
    <property type="entry name" value="P-loop containing nucleotide triphosphate hydrolases"/>
    <property type="match status" value="1"/>
</dbReference>
<protein>
    <recommendedName>
        <fullName evidence="3">Phosphoribulokinase/uridine kinase domain-containing protein</fullName>
    </recommendedName>
</protein>
<organism evidence="1 2">
    <name type="scientific">Thielaviopsis punctulata</name>
    <dbReference type="NCBI Taxonomy" id="72032"/>
    <lineage>
        <taxon>Eukaryota</taxon>
        <taxon>Fungi</taxon>
        <taxon>Dikarya</taxon>
        <taxon>Ascomycota</taxon>
        <taxon>Pezizomycotina</taxon>
        <taxon>Sordariomycetes</taxon>
        <taxon>Hypocreomycetidae</taxon>
        <taxon>Microascales</taxon>
        <taxon>Ceratocystidaceae</taxon>
        <taxon>Thielaviopsis</taxon>
    </lineage>
</organism>
<gene>
    <name evidence="1" type="ORF">TD95_005058</name>
</gene>
<dbReference type="SUPFAM" id="SSF52540">
    <property type="entry name" value="P-loop containing nucleoside triphosphate hydrolases"/>
    <property type="match status" value="1"/>
</dbReference>
<dbReference type="InterPro" id="IPR027417">
    <property type="entry name" value="P-loop_NTPase"/>
</dbReference>
<dbReference type="AlphaFoldDB" id="A0A0F4ZJW7"/>
<dbReference type="Proteomes" id="UP000033483">
    <property type="component" value="Unassembled WGS sequence"/>
</dbReference>
<evidence type="ECO:0000313" key="2">
    <source>
        <dbReference type="Proteomes" id="UP000033483"/>
    </source>
</evidence>
<dbReference type="PRINTS" id="PR00988">
    <property type="entry name" value="URIDINKINASE"/>
</dbReference>
<evidence type="ECO:0008006" key="3">
    <source>
        <dbReference type="Google" id="ProtNLM"/>
    </source>
</evidence>
<keyword evidence="2" id="KW-1185">Reference proteome</keyword>
<sequence length="276" mass="30787">MSESKGLIIGISGCSSSGKTTLARILCSLFPRTFILHEDDFYRAENDLPLRYGLRDWDCIEALDVTAMHHMLRQIKTTGALPVGQLLGPDERHELTNPVWTRQASFDSKEDQNSVGKCPVSDAHLGIVRQRVDAWLADGDVGRAYAAGNGPSVCLMDGFLLFTPALQDVMDTMDAKLFLRVSREKASQRRCARDGYVTLEGFWQDPPGYMDKIVWPNYVQAHAWLFKDGDVQGEIDTDKAQENNIKVQSDGLDVDMETTLSWAVEQVIATIEAAHH</sequence>
<proteinExistence type="predicted"/>
<dbReference type="PANTHER" id="PTHR10285">
    <property type="entry name" value="URIDINE KINASE"/>
    <property type="match status" value="1"/>
</dbReference>
<name>A0A0F4ZJW7_9PEZI</name>
<dbReference type="EMBL" id="LAEV01000223">
    <property type="protein sequence ID" value="KKA30822.1"/>
    <property type="molecule type" value="Genomic_DNA"/>
</dbReference>
<reference evidence="1 2" key="1">
    <citation type="submission" date="2015-03" db="EMBL/GenBank/DDBJ databases">
        <authorList>
            <person name="Radwan O."/>
            <person name="Al-Naeli F.A."/>
            <person name="Rendon G.A."/>
            <person name="Fields C."/>
        </authorList>
    </citation>
    <scope>NUCLEOTIDE SEQUENCE [LARGE SCALE GENOMIC DNA]</scope>
    <source>
        <strain evidence="1">CR-DP1</strain>
    </source>
</reference>
<accession>A0A0F4ZJW7</accession>
<dbReference type="OrthoDB" id="10041966at2759"/>